<organism evidence="2 3">
    <name type="scientific">Macrococcoides canis</name>
    <dbReference type="NCBI Taxonomy" id="1855823"/>
    <lineage>
        <taxon>Bacteria</taxon>
        <taxon>Bacillati</taxon>
        <taxon>Bacillota</taxon>
        <taxon>Bacilli</taxon>
        <taxon>Bacillales</taxon>
        <taxon>Staphylococcaceae</taxon>
        <taxon>Macrococcoides</taxon>
    </lineage>
</organism>
<keyword evidence="1" id="KW-0812">Transmembrane</keyword>
<sequence length="50" mass="5592">MDVLVTQLSLKETLFLQMFVGPDNALAASFIIMMCLAITMLVEKIKSDEK</sequence>
<dbReference type="EMBL" id="CP021059">
    <property type="protein sequence ID" value="ARQ07903.1"/>
    <property type="molecule type" value="Genomic_DNA"/>
</dbReference>
<protein>
    <submittedName>
        <fullName evidence="2">Uncharacterized protein</fullName>
    </submittedName>
</protein>
<evidence type="ECO:0000256" key="1">
    <source>
        <dbReference type="SAM" id="Phobius"/>
    </source>
</evidence>
<dbReference type="GeneID" id="43457913"/>
<keyword evidence="1" id="KW-1133">Transmembrane helix</keyword>
<reference evidence="2 3" key="1">
    <citation type="journal article" date="2017" name="Int. J. Syst. Evol. Microbiol.">
        <title>Macrococcus canis sp. nov., a skin bacterium associated with infections in dogs.</title>
        <authorList>
            <person name="Gobeli Brawand S."/>
            <person name="Cotting K."/>
            <person name="Gomez-Sanz E."/>
            <person name="Collaud A."/>
            <person name="Thomann A."/>
            <person name="Brodard I."/>
            <person name="Rodriguez-Campos S."/>
            <person name="Strauss C."/>
            <person name="Perreten V."/>
        </authorList>
    </citation>
    <scope>NUCLEOTIDE SEQUENCE [LARGE SCALE GENOMIC DNA]</scope>
    <source>
        <strain evidence="2 3">KM45013</strain>
    </source>
</reference>
<accession>A0A1W7AE61</accession>
<dbReference type="AlphaFoldDB" id="A0A1W7AE61"/>
<evidence type="ECO:0000313" key="3">
    <source>
        <dbReference type="Proteomes" id="UP000194154"/>
    </source>
</evidence>
<proteinExistence type="predicted"/>
<feature type="transmembrane region" description="Helical" evidence="1">
    <location>
        <begin position="25"/>
        <end position="42"/>
    </location>
</feature>
<evidence type="ECO:0000313" key="2">
    <source>
        <dbReference type="EMBL" id="ARQ07903.1"/>
    </source>
</evidence>
<keyword evidence="3" id="KW-1185">Reference proteome</keyword>
<dbReference type="OrthoDB" id="9937637at2"/>
<dbReference type="STRING" id="1855823.MCCS_23230"/>
<name>A0A1W7AE61_9STAP</name>
<keyword evidence="1" id="KW-0472">Membrane</keyword>
<dbReference type="RefSeq" id="WP_157891115.1">
    <property type="nucleotide sequence ID" value="NZ_CBCRZA010000010.1"/>
</dbReference>
<dbReference type="Proteomes" id="UP000194154">
    <property type="component" value="Chromosome"/>
</dbReference>
<gene>
    <name evidence="2" type="ORF">MCCS_23230</name>
</gene>
<dbReference type="KEGG" id="mcak:MCCS_23230"/>